<dbReference type="AlphaFoldDB" id="A0A0L0W654"/>
<dbReference type="NCBIfam" id="TIGR01725">
    <property type="entry name" value="phge_HK97_gp10"/>
    <property type="match status" value="1"/>
</dbReference>
<gene>
    <name evidence="1" type="ORF">CLPU_34c00060</name>
</gene>
<keyword evidence="2" id="KW-1185">Reference proteome</keyword>
<organism evidence="1 2">
    <name type="scientific">Gottschalkia purinilytica</name>
    <name type="common">Clostridium purinilyticum</name>
    <dbReference type="NCBI Taxonomy" id="1503"/>
    <lineage>
        <taxon>Bacteria</taxon>
        <taxon>Bacillati</taxon>
        <taxon>Bacillota</taxon>
        <taxon>Tissierellia</taxon>
        <taxon>Tissierellales</taxon>
        <taxon>Gottschalkiaceae</taxon>
        <taxon>Gottschalkia</taxon>
    </lineage>
</organism>
<dbReference type="STRING" id="1503.CLPU_34c00060"/>
<evidence type="ECO:0000313" key="1">
    <source>
        <dbReference type="EMBL" id="KNF07008.1"/>
    </source>
</evidence>
<dbReference type="InterPro" id="IPR010064">
    <property type="entry name" value="HK97-gp10_tail"/>
</dbReference>
<name>A0A0L0W654_GOTPU</name>
<sequence>MKLEGMDELLRKLEDMGNVGSRIENQALKKAAEPILQEAKSNVKVRTGKLKEGLKIGSVKSKNGNKYVEIGITKDDTSKIFYGKFLEWGTSKMKARPFLGPAFESKKNEAKNIIKDEVKRGLGL</sequence>
<dbReference type="RefSeq" id="WP_235436197.1">
    <property type="nucleotide sequence ID" value="NZ_LGSS01000034.1"/>
</dbReference>
<dbReference type="Pfam" id="PF04883">
    <property type="entry name" value="HK97-gp10_like"/>
    <property type="match status" value="1"/>
</dbReference>
<dbReference type="Proteomes" id="UP000037267">
    <property type="component" value="Unassembled WGS sequence"/>
</dbReference>
<protein>
    <submittedName>
        <fullName evidence="1">Phage protein, HK97 gp10 family</fullName>
    </submittedName>
</protein>
<proteinExistence type="predicted"/>
<comment type="caution">
    <text evidence="1">The sequence shown here is derived from an EMBL/GenBank/DDBJ whole genome shotgun (WGS) entry which is preliminary data.</text>
</comment>
<accession>A0A0L0W654</accession>
<reference evidence="2" key="1">
    <citation type="submission" date="2015-07" db="EMBL/GenBank/DDBJ databases">
        <title>Draft genome sequence of the purine-degrading Gottschalkia purinilyticum DSM 1384 (formerly Clostridium purinilyticum).</title>
        <authorList>
            <person name="Poehlein A."/>
            <person name="Schiel-Bengelsdorf B."/>
            <person name="Bengelsdorf F.R."/>
            <person name="Daniel R."/>
            <person name="Duerre P."/>
        </authorList>
    </citation>
    <scope>NUCLEOTIDE SEQUENCE [LARGE SCALE GENOMIC DNA]</scope>
    <source>
        <strain evidence="2">DSM 1384</strain>
    </source>
</reference>
<dbReference type="EMBL" id="LGSS01000034">
    <property type="protein sequence ID" value="KNF07008.1"/>
    <property type="molecule type" value="Genomic_DNA"/>
</dbReference>
<evidence type="ECO:0000313" key="2">
    <source>
        <dbReference type="Proteomes" id="UP000037267"/>
    </source>
</evidence>